<evidence type="ECO:0000256" key="3">
    <source>
        <dbReference type="ARBA" id="ARBA00022692"/>
    </source>
</evidence>
<gene>
    <name evidence="8" type="ORF">DM484_21805</name>
</gene>
<feature type="transmembrane region" description="Helical" evidence="6">
    <location>
        <begin position="729"/>
        <end position="752"/>
    </location>
</feature>
<keyword evidence="2" id="KW-1003">Cell membrane</keyword>
<feature type="transmembrane region" description="Helical" evidence="6">
    <location>
        <begin position="259"/>
        <end position="279"/>
    </location>
</feature>
<dbReference type="GO" id="GO:0005886">
    <property type="term" value="C:plasma membrane"/>
    <property type="evidence" value="ECO:0007669"/>
    <property type="project" value="UniProtKB-SubCell"/>
</dbReference>
<comment type="subcellular location">
    <subcellularLocation>
        <location evidence="1">Cell membrane</location>
        <topology evidence="1">Multi-pass membrane protein</topology>
    </subcellularLocation>
</comment>
<evidence type="ECO:0000256" key="6">
    <source>
        <dbReference type="SAM" id="Phobius"/>
    </source>
</evidence>
<keyword evidence="4 6" id="KW-1133">Transmembrane helix</keyword>
<dbReference type="PANTHER" id="PTHR30287">
    <property type="entry name" value="MEMBRANE COMPONENT OF PREDICTED ABC SUPERFAMILY METABOLITE UPTAKE TRANSPORTER"/>
    <property type="match status" value="1"/>
</dbReference>
<dbReference type="InterPro" id="IPR038766">
    <property type="entry name" value="Membrane_comp_ABC_pdt"/>
</dbReference>
<name>A0A2W4QPN1_9GAMM</name>
<dbReference type="PANTHER" id="PTHR30287:SF1">
    <property type="entry name" value="INNER MEMBRANE PROTEIN"/>
    <property type="match status" value="1"/>
</dbReference>
<comment type="caution">
    <text evidence="8">The sequence shown here is derived from an EMBL/GenBank/DDBJ whole genome shotgun (WGS) entry which is preliminary data.</text>
</comment>
<feature type="transmembrane region" description="Helical" evidence="6">
    <location>
        <begin position="308"/>
        <end position="329"/>
    </location>
</feature>
<evidence type="ECO:0000313" key="8">
    <source>
        <dbReference type="EMBL" id="PZN74111.1"/>
    </source>
</evidence>
<feature type="transmembrane region" description="Helical" evidence="6">
    <location>
        <begin position="784"/>
        <end position="807"/>
    </location>
</feature>
<feature type="transmembrane region" description="Helical" evidence="6">
    <location>
        <begin position="394"/>
        <end position="413"/>
    </location>
</feature>
<dbReference type="Proteomes" id="UP000249396">
    <property type="component" value="Unassembled WGS sequence"/>
</dbReference>
<evidence type="ECO:0000256" key="1">
    <source>
        <dbReference type="ARBA" id="ARBA00004651"/>
    </source>
</evidence>
<keyword evidence="5 6" id="KW-0472">Membrane</keyword>
<feature type="transmembrane region" description="Helical" evidence="6">
    <location>
        <begin position="349"/>
        <end position="373"/>
    </location>
</feature>
<reference evidence="8 9" key="1">
    <citation type="journal article" date="2018" name="Aquat. Microb. Ecol.">
        <title>Gammaproteobacterial methanotrophs dominate.</title>
        <authorList>
            <person name="Rissanen A.J."/>
            <person name="Saarenheimo J."/>
            <person name="Tiirola M."/>
            <person name="Peura S."/>
            <person name="Aalto S.L."/>
            <person name="Karvinen A."/>
            <person name="Nykanen H."/>
        </authorList>
    </citation>
    <scope>NUCLEOTIDE SEQUENCE [LARGE SCALE GENOMIC DNA]</scope>
    <source>
        <strain evidence="8">AMbin10</strain>
    </source>
</reference>
<feature type="transmembrane region" description="Helical" evidence="6">
    <location>
        <begin position="819"/>
        <end position="839"/>
    </location>
</feature>
<evidence type="ECO:0000313" key="9">
    <source>
        <dbReference type="Proteomes" id="UP000249396"/>
    </source>
</evidence>
<evidence type="ECO:0000256" key="2">
    <source>
        <dbReference type="ARBA" id="ARBA00022475"/>
    </source>
</evidence>
<dbReference type="AlphaFoldDB" id="A0A2W4QPN1"/>
<evidence type="ECO:0000256" key="4">
    <source>
        <dbReference type="ARBA" id="ARBA00022989"/>
    </source>
</evidence>
<protein>
    <submittedName>
        <fullName evidence="8">ABC transporter permease</fullName>
    </submittedName>
</protein>
<dbReference type="InterPro" id="IPR003838">
    <property type="entry name" value="ABC3_permease_C"/>
</dbReference>
<accession>A0A2W4QPN1</accession>
<feature type="transmembrane region" description="Helical" evidence="6">
    <location>
        <begin position="419"/>
        <end position="442"/>
    </location>
</feature>
<dbReference type="Pfam" id="PF02687">
    <property type="entry name" value="FtsX"/>
    <property type="match status" value="2"/>
</dbReference>
<feature type="domain" description="ABC3 transporter permease C-terminal" evidence="7">
    <location>
        <begin position="735"/>
        <end position="849"/>
    </location>
</feature>
<keyword evidence="3 6" id="KW-0812">Transmembrane</keyword>
<dbReference type="EMBL" id="QJPH01000436">
    <property type="protein sequence ID" value="PZN74111.1"/>
    <property type="molecule type" value="Genomic_DNA"/>
</dbReference>
<sequence length="856" mass="94134">MKLPINLALALKLVRRDWRSGELNILGLALIIAVAASTAVSLFGHRLTRTMETQAAEFLAADLVVSSHEADADAWFSKAVEMGLKTARTVEFPSVLVENNELLLTGAKAVSDAYPLRGALRTTASDIAAETVANEAPPPGTAWVDNRVLNSLKLSLGDSVTLGEKPLKLARIITHEPDRRGDLYSLSPRILFNLADLEATAVIRPGSNAHYYALFAGDVKAILEFKQWLKPLLHPGQKLVDIHEDRPELGNALSRAERYLGLSSIVIVLIAGVAIAMSARRYSERHYDLTALLKCMGAKERDVLTIHLLQYLVIGMVFSLVGCILGFLAQEGVAWWLKGILPHELVPPAWYAPLFGVAVGLFVLFGFALPPMLSLKRLPPLRVLRRDLAPMPSSAWTVYGLALVTLSLLVWRYTGDGRMTAIVLGIALATLGVAGLLVLALLKALRRLIPLLGLSWRFGLQNLTRRPRLGMVQILAFGLTATAMLVSLLVRTELIQEWQRQLPPNAPNYFALNLFEGDLPAFREFLSQHGIFASDFYPIVRGRFTEVNGVDVHTLTHKDSQGEGAANRDLSLTWSEVPPTDNRLTEGEWWGDSPASAFELGRRSGRQEIPPAPLFQREVKPGLVSVEAKLAESLQIKLGDKLGFSIDGQKLDAVVVSLRSVRWDTMRPNFYMIFSPGTLNGFPARWLTSFYCPQNKKADLVGLAKRFPAVTLLEVDQLLKQFQTILKEISLSIDFVLTFALAAGFAVLFASVRATLDERLREDALLRAMGASRSLLRKSLTVEFATLGLLSGLLAAAATEAIAWALFSKTFELHARFHWQMWILAPLAGILAVGVSGYIHTRGIVRSSPVKVLREV</sequence>
<organism evidence="8 9">
    <name type="scientific">Candidatus Methylumidiphilus alinenensis</name>
    <dbReference type="NCBI Taxonomy" id="2202197"/>
    <lineage>
        <taxon>Bacteria</taxon>
        <taxon>Pseudomonadati</taxon>
        <taxon>Pseudomonadota</taxon>
        <taxon>Gammaproteobacteria</taxon>
        <taxon>Methylococcales</taxon>
        <taxon>Candidatus Methylumidiphilus</taxon>
    </lineage>
</organism>
<proteinExistence type="predicted"/>
<evidence type="ECO:0000259" key="7">
    <source>
        <dbReference type="Pfam" id="PF02687"/>
    </source>
</evidence>
<feature type="domain" description="ABC3 transporter permease C-terminal" evidence="7">
    <location>
        <begin position="263"/>
        <end position="372"/>
    </location>
</feature>
<evidence type="ECO:0000256" key="5">
    <source>
        <dbReference type="ARBA" id="ARBA00023136"/>
    </source>
</evidence>
<feature type="transmembrane region" description="Helical" evidence="6">
    <location>
        <begin position="469"/>
        <end position="490"/>
    </location>
</feature>
<feature type="transmembrane region" description="Helical" evidence="6">
    <location>
        <begin position="21"/>
        <end position="44"/>
    </location>
</feature>